<dbReference type="EMBL" id="CP089984">
    <property type="protein sequence ID" value="WXB13841.1"/>
    <property type="molecule type" value="Genomic_DNA"/>
</dbReference>
<evidence type="ECO:0000313" key="10">
    <source>
        <dbReference type="EMBL" id="WXB13841.1"/>
    </source>
</evidence>
<dbReference type="InterPro" id="IPR050203">
    <property type="entry name" value="Trp-tRNA_synthetase"/>
</dbReference>
<feature type="binding site" evidence="8">
    <location>
        <begin position="151"/>
        <end position="153"/>
    </location>
    <ligand>
        <name>ATP</name>
        <dbReference type="ChEBI" id="CHEBI:30616"/>
    </ligand>
</feature>
<dbReference type="PANTHER" id="PTHR43766">
    <property type="entry name" value="TRYPTOPHAN--TRNA LIGASE, MITOCHONDRIAL"/>
    <property type="match status" value="1"/>
</dbReference>
<name>A0ABZ2LXI9_9BACT</name>
<feature type="binding site" evidence="8">
    <location>
        <begin position="22"/>
        <end position="23"/>
    </location>
    <ligand>
        <name>ATP</name>
        <dbReference type="ChEBI" id="CHEBI:30616"/>
    </ligand>
</feature>
<dbReference type="PROSITE" id="PS00178">
    <property type="entry name" value="AA_TRNA_LIGASE_I"/>
    <property type="match status" value="1"/>
</dbReference>
<evidence type="ECO:0000256" key="5">
    <source>
        <dbReference type="ARBA" id="ARBA00022917"/>
    </source>
</evidence>
<evidence type="ECO:0000256" key="6">
    <source>
        <dbReference type="ARBA" id="ARBA00023146"/>
    </source>
</evidence>
<dbReference type="EC" id="6.1.1.2" evidence="8"/>
<dbReference type="NCBIfam" id="TIGR00233">
    <property type="entry name" value="trpS"/>
    <property type="match status" value="1"/>
</dbReference>
<keyword evidence="11" id="KW-1185">Reference proteome</keyword>
<dbReference type="InterPro" id="IPR002305">
    <property type="entry name" value="aa-tRNA-synth_Ic"/>
</dbReference>
<dbReference type="RefSeq" id="WP_394823457.1">
    <property type="nucleotide sequence ID" value="NZ_CP089984.1"/>
</dbReference>
<dbReference type="InterPro" id="IPR024109">
    <property type="entry name" value="Trp-tRNA-ligase_bac-type"/>
</dbReference>
<feature type="binding site" evidence="8">
    <location>
        <position position="189"/>
    </location>
    <ligand>
        <name>ATP</name>
        <dbReference type="ChEBI" id="CHEBI:30616"/>
    </ligand>
</feature>
<dbReference type="PRINTS" id="PR01039">
    <property type="entry name" value="TRNASYNTHTRP"/>
</dbReference>
<evidence type="ECO:0000256" key="9">
    <source>
        <dbReference type="RuleBase" id="RU363036"/>
    </source>
</evidence>
<comment type="function">
    <text evidence="8">Catalyzes the attachment of tryptophan to tRNA(Trp).</text>
</comment>
<dbReference type="InterPro" id="IPR002306">
    <property type="entry name" value="Trp-tRNA-ligase"/>
</dbReference>
<dbReference type="Proteomes" id="UP001370348">
    <property type="component" value="Chromosome"/>
</dbReference>
<evidence type="ECO:0000256" key="4">
    <source>
        <dbReference type="ARBA" id="ARBA00022840"/>
    </source>
</evidence>
<keyword evidence="3 8" id="KW-0547">Nucleotide-binding</keyword>
<accession>A0ABZ2LXI9</accession>
<keyword evidence="8" id="KW-0963">Cytoplasm</keyword>
<dbReference type="PANTHER" id="PTHR43766:SF1">
    <property type="entry name" value="TRYPTOPHAN--TRNA LIGASE, MITOCHONDRIAL"/>
    <property type="match status" value="1"/>
</dbReference>
<keyword evidence="2 8" id="KW-0436">Ligase</keyword>
<dbReference type="Gene3D" id="1.10.240.10">
    <property type="entry name" value="Tyrosyl-Transfer RNA Synthetase"/>
    <property type="match status" value="1"/>
</dbReference>
<dbReference type="HAMAP" id="MF_00140_B">
    <property type="entry name" value="Trp_tRNA_synth_B"/>
    <property type="match status" value="1"/>
</dbReference>
<feature type="binding site" evidence="8">
    <location>
        <position position="139"/>
    </location>
    <ligand>
        <name>L-tryptophan</name>
        <dbReference type="ChEBI" id="CHEBI:57912"/>
    </ligand>
</feature>
<comment type="catalytic activity">
    <reaction evidence="7 8">
        <text>tRNA(Trp) + L-tryptophan + ATP = L-tryptophyl-tRNA(Trp) + AMP + diphosphate + H(+)</text>
        <dbReference type="Rhea" id="RHEA:24080"/>
        <dbReference type="Rhea" id="RHEA-COMP:9671"/>
        <dbReference type="Rhea" id="RHEA-COMP:9705"/>
        <dbReference type="ChEBI" id="CHEBI:15378"/>
        <dbReference type="ChEBI" id="CHEBI:30616"/>
        <dbReference type="ChEBI" id="CHEBI:33019"/>
        <dbReference type="ChEBI" id="CHEBI:57912"/>
        <dbReference type="ChEBI" id="CHEBI:78442"/>
        <dbReference type="ChEBI" id="CHEBI:78535"/>
        <dbReference type="ChEBI" id="CHEBI:456215"/>
        <dbReference type="EC" id="6.1.1.2"/>
    </reaction>
</comment>
<dbReference type="InterPro" id="IPR014729">
    <property type="entry name" value="Rossmann-like_a/b/a_fold"/>
</dbReference>
<dbReference type="GO" id="GO:0004830">
    <property type="term" value="F:tryptophan-tRNA ligase activity"/>
    <property type="evidence" value="ECO:0007669"/>
    <property type="project" value="UniProtKB-EC"/>
</dbReference>
<dbReference type="SUPFAM" id="SSF52374">
    <property type="entry name" value="Nucleotidylyl transferase"/>
    <property type="match status" value="1"/>
</dbReference>
<dbReference type="InterPro" id="IPR001412">
    <property type="entry name" value="aa-tRNA-synth_I_CS"/>
</dbReference>
<evidence type="ECO:0000313" key="11">
    <source>
        <dbReference type="Proteomes" id="UP001370348"/>
    </source>
</evidence>
<keyword evidence="4 8" id="KW-0067">ATP-binding</keyword>
<reference evidence="10 11" key="1">
    <citation type="submission" date="2021-12" db="EMBL/GenBank/DDBJ databases">
        <title>Discovery of the Pendulisporaceae a myxobacterial family with distinct sporulation behavior and unique specialized metabolism.</title>
        <authorList>
            <person name="Garcia R."/>
            <person name="Popoff A."/>
            <person name="Bader C.D."/>
            <person name="Loehr J."/>
            <person name="Walesch S."/>
            <person name="Walt C."/>
            <person name="Boldt J."/>
            <person name="Bunk B."/>
            <person name="Haeckl F.J.F.P.J."/>
            <person name="Gunesch A.P."/>
            <person name="Birkelbach J."/>
            <person name="Nuebel U."/>
            <person name="Pietschmann T."/>
            <person name="Bach T."/>
            <person name="Mueller R."/>
        </authorList>
    </citation>
    <scope>NUCLEOTIDE SEQUENCE [LARGE SCALE GENOMIC DNA]</scope>
    <source>
        <strain evidence="10 11">MSr11954</strain>
    </source>
</reference>
<comment type="similarity">
    <text evidence="1 8 9">Belongs to the class-I aminoacyl-tRNA synthetase family.</text>
</comment>
<gene>
    <name evidence="8 10" type="primary">trpS</name>
    <name evidence="10" type="ORF">LZC94_39155</name>
</gene>
<dbReference type="CDD" id="cd00806">
    <property type="entry name" value="TrpRS_core"/>
    <property type="match status" value="1"/>
</dbReference>
<dbReference type="Pfam" id="PF00579">
    <property type="entry name" value="tRNA-synt_1b"/>
    <property type="match status" value="1"/>
</dbReference>
<keyword evidence="5 8" id="KW-0648">Protein biosynthesis</keyword>
<comment type="subunit">
    <text evidence="8">Homodimer.</text>
</comment>
<evidence type="ECO:0000256" key="2">
    <source>
        <dbReference type="ARBA" id="ARBA00022598"/>
    </source>
</evidence>
<feature type="short sequence motif" description="'HIGH' region" evidence="8">
    <location>
        <begin position="15"/>
        <end position="23"/>
    </location>
</feature>
<protein>
    <recommendedName>
        <fullName evidence="8">Tryptophan--tRNA ligase</fullName>
        <ecNumber evidence="8">6.1.1.2</ecNumber>
    </recommendedName>
    <alternativeName>
        <fullName evidence="8">Tryptophanyl-tRNA synthetase</fullName>
        <shortName evidence="8">TrpRS</shortName>
    </alternativeName>
</protein>
<feature type="binding site" evidence="8">
    <location>
        <begin position="197"/>
        <end position="201"/>
    </location>
    <ligand>
        <name>ATP</name>
        <dbReference type="ChEBI" id="CHEBI:30616"/>
    </ligand>
</feature>
<evidence type="ECO:0000256" key="8">
    <source>
        <dbReference type="HAMAP-Rule" id="MF_00140"/>
    </source>
</evidence>
<sequence>MASTDRARVFSGIQPSGEFHIGNYLGAARQWASMVRDQKEELLFCIVDAHAITVPFEPAELKRRILALTRDLIACGLDPDKCTLFVQSDVPEHTELAWYLAAVTPMGDLGRMTQFKEKSENKDFVSCALFTYPVLMSADILLYKATVVPVGDDQVQHVELARETVRRFNHRFGEIFPEPHPRLSTATRIKGVDGNAKMSKSKNNSIATFSPPDEFWGKLRTAFTDPQRLRKSDPGRPEVCNIYTMHKAVSPEATCNEVYANCTQAKWGCMDCKKVLWENFDRELTPLREKRASLDDDAVRAALAKGAEKARATAKETVTEVRTAMGLGSGAVR</sequence>
<feature type="short sequence motif" description="'KMSKS' region" evidence="8">
    <location>
        <begin position="197"/>
        <end position="201"/>
    </location>
</feature>
<dbReference type="Gene3D" id="3.40.50.620">
    <property type="entry name" value="HUPs"/>
    <property type="match status" value="1"/>
</dbReference>
<evidence type="ECO:0000256" key="7">
    <source>
        <dbReference type="ARBA" id="ARBA00049929"/>
    </source>
</evidence>
<evidence type="ECO:0000256" key="3">
    <source>
        <dbReference type="ARBA" id="ARBA00022741"/>
    </source>
</evidence>
<comment type="subcellular location">
    <subcellularLocation>
        <location evidence="8">Cytoplasm</location>
    </subcellularLocation>
</comment>
<evidence type="ECO:0000256" key="1">
    <source>
        <dbReference type="ARBA" id="ARBA00005594"/>
    </source>
</evidence>
<proteinExistence type="inferred from homology"/>
<organism evidence="10 11">
    <name type="scientific">Pendulispora albinea</name>
    <dbReference type="NCBI Taxonomy" id="2741071"/>
    <lineage>
        <taxon>Bacteria</taxon>
        <taxon>Pseudomonadati</taxon>
        <taxon>Myxococcota</taxon>
        <taxon>Myxococcia</taxon>
        <taxon>Myxococcales</taxon>
        <taxon>Sorangiineae</taxon>
        <taxon>Pendulisporaceae</taxon>
        <taxon>Pendulispora</taxon>
    </lineage>
</organism>
<feature type="binding site" evidence="8">
    <location>
        <begin position="14"/>
        <end position="16"/>
    </location>
    <ligand>
        <name>ATP</name>
        <dbReference type="ChEBI" id="CHEBI:30616"/>
    </ligand>
</feature>
<keyword evidence="6 8" id="KW-0030">Aminoacyl-tRNA synthetase</keyword>